<reference evidence="1" key="1">
    <citation type="submission" date="2020-03" db="EMBL/GenBank/DDBJ databases">
        <title>The deep terrestrial virosphere.</title>
        <authorList>
            <person name="Holmfeldt K."/>
            <person name="Nilsson E."/>
            <person name="Simone D."/>
            <person name="Lopez-Fernandez M."/>
            <person name="Wu X."/>
            <person name="de Brujin I."/>
            <person name="Lundin D."/>
            <person name="Andersson A."/>
            <person name="Bertilsson S."/>
            <person name="Dopson M."/>
        </authorList>
    </citation>
    <scope>NUCLEOTIDE SEQUENCE</scope>
    <source>
        <strain evidence="1">MM415A01489</strain>
    </source>
</reference>
<organism evidence="1">
    <name type="scientific">viral metagenome</name>
    <dbReference type="NCBI Taxonomy" id="1070528"/>
    <lineage>
        <taxon>unclassified sequences</taxon>
        <taxon>metagenomes</taxon>
        <taxon>organismal metagenomes</taxon>
    </lineage>
</organism>
<evidence type="ECO:0000313" key="1">
    <source>
        <dbReference type="EMBL" id="QJA76526.1"/>
    </source>
</evidence>
<gene>
    <name evidence="1" type="ORF">MM415A01489_0004</name>
</gene>
<proteinExistence type="predicted"/>
<dbReference type="EMBL" id="MT142230">
    <property type="protein sequence ID" value="QJA76526.1"/>
    <property type="molecule type" value="Genomic_DNA"/>
</dbReference>
<accession>A0A6M3K2D5</accession>
<dbReference type="AlphaFoldDB" id="A0A6M3K2D5"/>
<protein>
    <submittedName>
        <fullName evidence="1">Uncharacterized protein</fullName>
    </submittedName>
</protein>
<sequence>MTAYNTQRVYVNPGITGDIVMFRRKYFQRVKEKLLKIALGLGKGSWIKNFIALVVAVNLVRKYPKLIRKDIGNKNTHAFLDIVDKFNAYHKNSMRQPLFDQFFHLAFATTAHDKYYGSILDWWIEEIIKAILDGKIEPRPEGWLKPQWWKEPPPYGGEYTIIYKMLEHKDEIKKILMA</sequence>
<name>A0A6M3K2D5_9ZZZZ</name>